<proteinExistence type="predicted"/>
<accession>A0A085MWF9</accession>
<evidence type="ECO:0000313" key="1">
    <source>
        <dbReference type="EMBL" id="KFD61555.1"/>
    </source>
</evidence>
<gene>
    <name evidence="1" type="ORF">M514_26243</name>
</gene>
<name>A0A085MWF9_9BILA</name>
<sequence length="76" mass="9131">MRWRMELSLDFDIVHRPGRDNVPPDVFSRAFCGMVSHDSRLLEYLHECLCHPGVTRLYHFVRSKNWPYSVDEVRRV</sequence>
<evidence type="ECO:0008006" key="2">
    <source>
        <dbReference type="Google" id="ProtNLM"/>
    </source>
</evidence>
<dbReference type="Proteomes" id="UP000030758">
    <property type="component" value="Unassembled WGS sequence"/>
</dbReference>
<dbReference type="AlphaFoldDB" id="A0A085MWF9"/>
<dbReference type="EMBL" id="KL367619">
    <property type="protein sequence ID" value="KFD61555.1"/>
    <property type="molecule type" value="Genomic_DNA"/>
</dbReference>
<protein>
    <recommendedName>
        <fullName evidence="2">Integrase zinc-binding domain-containing protein</fullName>
    </recommendedName>
</protein>
<organism evidence="1">
    <name type="scientific">Trichuris suis</name>
    <name type="common">pig whipworm</name>
    <dbReference type="NCBI Taxonomy" id="68888"/>
    <lineage>
        <taxon>Eukaryota</taxon>
        <taxon>Metazoa</taxon>
        <taxon>Ecdysozoa</taxon>
        <taxon>Nematoda</taxon>
        <taxon>Enoplea</taxon>
        <taxon>Dorylaimia</taxon>
        <taxon>Trichinellida</taxon>
        <taxon>Trichuridae</taxon>
        <taxon>Trichuris</taxon>
    </lineage>
</organism>
<reference evidence="1" key="1">
    <citation type="journal article" date="2014" name="Nat. Genet.">
        <title>Genome and transcriptome of the porcine whipworm Trichuris suis.</title>
        <authorList>
            <person name="Jex A.R."/>
            <person name="Nejsum P."/>
            <person name="Schwarz E.M."/>
            <person name="Hu L."/>
            <person name="Young N.D."/>
            <person name="Hall R.S."/>
            <person name="Korhonen P.K."/>
            <person name="Liao S."/>
            <person name="Thamsborg S."/>
            <person name="Xia J."/>
            <person name="Xu P."/>
            <person name="Wang S."/>
            <person name="Scheerlinck J.P."/>
            <person name="Hofmann A."/>
            <person name="Sternberg P.W."/>
            <person name="Wang J."/>
            <person name="Gasser R.B."/>
        </authorList>
    </citation>
    <scope>NUCLEOTIDE SEQUENCE [LARGE SCALE GENOMIC DNA]</scope>
    <source>
        <strain evidence="1">DCEP-RM93F</strain>
    </source>
</reference>